<dbReference type="Proteomes" id="UP000008311">
    <property type="component" value="Unassembled WGS sequence"/>
</dbReference>
<dbReference type="CDD" id="cd20805">
    <property type="entry name" value="C1_DGK_rpt2"/>
    <property type="match status" value="1"/>
</dbReference>
<reference evidence="3" key="1">
    <citation type="journal article" date="2010" name="Nat. Biotechnol.">
        <title>Draft genome sequence of the oilseed species Ricinus communis.</title>
        <authorList>
            <person name="Chan A.P."/>
            <person name="Crabtree J."/>
            <person name="Zhao Q."/>
            <person name="Lorenzi H."/>
            <person name="Orvis J."/>
            <person name="Puiu D."/>
            <person name="Melake-Berhan A."/>
            <person name="Jones K.M."/>
            <person name="Redman J."/>
            <person name="Chen G."/>
            <person name="Cahoon E.B."/>
            <person name="Gedil M."/>
            <person name="Stanke M."/>
            <person name="Haas B.J."/>
            <person name="Wortman J.R."/>
            <person name="Fraser-Liggett C.M."/>
            <person name="Ravel J."/>
            <person name="Rabinowicz P.D."/>
        </authorList>
    </citation>
    <scope>NUCLEOTIDE SEQUENCE [LARGE SCALE GENOMIC DNA]</scope>
    <source>
        <strain evidence="3">cv. Hale</strain>
    </source>
</reference>
<feature type="region of interest" description="Disordered" evidence="1">
    <location>
        <begin position="1"/>
        <end position="22"/>
    </location>
</feature>
<protein>
    <submittedName>
        <fullName evidence="2">Uncharacterized protein</fullName>
    </submittedName>
</protein>
<name>B9SCP8_RICCO</name>
<sequence>MDSQQQQEEENSYNDNNNMKKNYKKTRDLPNLSECHSCGFRVDCCSNGKNNDSSSGRLQTLYSEWRIVLLCKICFFRVESCHICAYCFKDLSSSDNSCLFRCPQCKRIIHRTCFSNYSNFAPWSFSSKFSVCVDCWVPKSIASRRACFRTKKSKSNCKYSSLEDVVRDADFDVQRKVEAAAKARELVVEKALAARKAAQLVHNAFDLVSERDDNGIANVDDVQLALHLHLALNSSPRILSNLCSLDSAGSSPLVRGRVCRKLNHSNGGKPAAGPSVPVRVSGYDSSLHMDSFGSNGIDENLSRRDAKDSDIRLKEGEGSCFDKVMNSKAHSCRQGDGFIVLADERCNGKPDRYSIKYTRRTSADERCNRKPEVYLRKYARRTSADEGCNKKPDPYLRKYSRRISVNEKYDGKLDRYLRKYSRRRTPTDERDNRKPDLYSIKYTRRSFAIGLVLSCSLESLTSSNDSTEVCPSALQFSACSSGLSGDHS</sequence>
<keyword evidence="3" id="KW-1185">Reference proteome</keyword>
<dbReference type="PANTHER" id="PTHR38530">
    <property type="entry name" value="OS06G0468300 PROTEIN"/>
    <property type="match status" value="1"/>
</dbReference>
<accession>B9SCP8</accession>
<evidence type="ECO:0000313" key="2">
    <source>
        <dbReference type="EMBL" id="EEF38616.1"/>
    </source>
</evidence>
<dbReference type="EMBL" id="EQ973923">
    <property type="protein sequence ID" value="EEF38616.1"/>
    <property type="molecule type" value="Genomic_DNA"/>
</dbReference>
<gene>
    <name evidence="2" type="ORF">RCOM_1375730</name>
</gene>
<dbReference type="InParanoid" id="B9SCP8"/>
<evidence type="ECO:0000256" key="1">
    <source>
        <dbReference type="SAM" id="MobiDB-lite"/>
    </source>
</evidence>
<dbReference type="STRING" id="3988.B9SCP8"/>
<evidence type="ECO:0000313" key="3">
    <source>
        <dbReference type="Proteomes" id="UP000008311"/>
    </source>
</evidence>
<organism evidence="2 3">
    <name type="scientific">Ricinus communis</name>
    <name type="common">Castor bean</name>
    <dbReference type="NCBI Taxonomy" id="3988"/>
    <lineage>
        <taxon>Eukaryota</taxon>
        <taxon>Viridiplantae</taxon>
        <taxon>Streptophyta</taxon>
        <taxon>Embryophyta</taxon>
        <taxon>Tracheophyta</taxon>
        <taxon>Spermatophyta</taxon>
        <taxon>Magnoliopsida</taxon>
        <taxon>eudicotyledons</taxon>
        <taxon>Gunneridae</taxon>
        <taxon>Pentapetalae</taxon>
        <taxon>rosids</taxon>
        <taxon>fabids</taxon>
        <taxon>Malpighiales</taxon>
        <taxon>Euphorbiaceae</taxon>
        <taxon>Acalyphoideae</taxon>
        <taxon>Acalypheae</taxon>
        <taxon>Ricinus</taxon>
    </lineage>
</organism>
<dbReference type="AlphaFoldDB" id="B9SCP8"/>
<dbReference type="eggNOG" id="ENOG502RYZD">
    <property type="taxonomic scope" value="Eukaryota"/>
</dbReference>
<proteinExistence type="predicted"/>